<dbReference type="InterPro" id="IPR009296">
    <property type="entry name" value="DUF951"/>
</dbReference>
<protein>
    <submittedName>
        <fullName evidence="1">DUF951 domain-containing protein</fullName>
    </submittedName>
</protein>
<dbReference type="PANTHER" id="PTHR38455:SF1">
    <property type="entry name" value="DUF951 DOMAIN-CONTAINING PROTEIN"/>
    <property type="match status" value="1"/>
</dbReference>
<dbReference type="PIRSF" id="PIRSF037263">
    <property type="entry name" value="DUF951_bac"/>
    <property type="match status" value="1"/>
</dbReference>
<name>A0A8J6LYV0_9FIRM</name>
<organism evidence="1 2">
    <name type="scientific">Neobittarella massiliensis</name>
    <name type="common">ex Bilen et al. 2018</name>
    <dbReference type="NCBI Taxonomy" id="2041842"/>
    <lineage>
        <taxon>Bacteria</taxon>
        <taxon>Bacillati</taxon>
        <taxon>Bacillota</taxon>
        <taxon>Clostridia</taxon>
        <taxon>Eubacteriales</taxon>
        <taxon>Oscillospiraceae</taxon>
        <taxon>Neobittarella (ex Bilen et al. 2018)</taxon>
    </lineage>
</organism>
<proteinExistence type="predicted"/>
<gene>
    <name evidence="1" type="ORF">H8K20_05990</name>
</gene>
<evidence type="ECO:0000313" key="2">
    <source>
        <dbReference type="Proteomes" id="UP000597668"/>
    </source>
</evidence>
<dbReference type="EMBL" id="JACOGI010000001">
    <property type="protein sequence ID" value="MBC3515943.1"/>
    <property type="molecule type" value="Genomic_DNA"/>
</dbReference>
<reference evidence="1" key="1">
    <citation type="submission" date="2020-08" db="EMBL/GenBank/DDBJ databases">
        <authorList>
            <person name="Liu C."/>
            <person name="Sun Q."/>
        </authorList>
    </citation>
    <scope>NUCLEOTIDE SEQUENCE</scope>
    <source>
        <strain evidence="1">NSJ-65</strain>
    </source>
</reference>
<accession>A0A8J6LYV0</accession>
<dbReference type="OrthoDB" id="9802710at2"/>
<dbReference type="RefSeq" id="WP_105204308.1">
    <property type="nucleotide sequence ID" value="NZ_JACOGI010000001.1"/>
</dbReference>
<dbReference type="Pfam" id="PF06107">
    <property type="entry name" value="DUF951"/>
    <property type="match status" value="1"/>
</dbReference>
<keyword evidence="2" id="KW-1185">Reference proteome</keyword>
<comment type="caution">
    <text evidence="1">The sequence shown here is derived from an EMBL/GenBank/DDBJ whole genome shotgun (WGS) entry which is preliminary data.</text>
</comment>
<dbReference type="AlphaFoldDB" id="A0A8J6LYV0"/>
<dbReference type="PANTHER" id="PTHR38455">
    <property type="entry name" value="HYPOTHETICAL CYTOSOLIC PROTEIN"/>
    <property type="match status" value="1"/>
</dbReference>
<dbReference type="Proteomes" id="UP000597668">
    <property type="component" value="Unassembled WGS sequence"/>
</dbReference>
<sequence>MDVQVGDKLIMKKNHPCGCNEFWVRRVGMDFKIECAGCGHLVMVPRAKVEKNIKKILREESQDHEY</sequence>
<evidence type="ECO:0000313" key="1">
    <source>
        <dbReference type="EMBL" id="MBC3515943.1"/>
    </source>
</evidence>